<feature type="domain" description="Glycosyl hydrolase family 92 N-terminal" evidence="4">
    <location>
        <begin position="28"/>
        <end position="351"/>
    </location>
</feature>
<reference evidence="7 8" key="1">
    <citation type="journal article" date="2018" name="BMC Genomics">
        <title>Genomic evidence for intraspecific hybridization in a clonal and extremely halotolerant yeast.</title>
        <authorList>
            <person name="Gostincar C."/>
            <person name="Stajich J.E."/>
            <person name="Zupancic J."/>
            <person name="Zalar P."/>
            <person name="Gunde-Cimerman N."/>
        </authorList>
    </citation>
    <scope>NUCLEOTIDE SEQUENCE [LARGE SCALE GENOMIC DNA]</scope>
    <source>
        <strain evidence="6 7">EXF-10513</strain>
        <strain evidence="5 8">EXF-171</strain>
    </source>
</reference>
<dbReference type="Gene3D" id="1.20.1610.10">
    <property type="entry name" value="alpha-1,2-mannosidases domains"/>
    <property type="match status" value="1"/>
</dbReference>
<proteinExistence type="predicted"/>
<evidence type="ECO:0008006" key="9">
    <source>
        <dbReference type="Google" id="ProtNLM"/>
    </source>
</evidence>
<dbReference type="PANTHER" id="PTHR12143:SF44">
    <property type="entry name" value="GLYCOSYL HYDROLASE FAMILY 92 DOMAIN-CONTAINING PROTEIN"/>
    <property type="match status" value="1"/>
</dbReference>
<dbReference type="Pfam" id="PF17678">
    <property type="entry name" value="Glyco_hydro_92N"/>
    <property type="match status" value="1"/>
</dbReference>
<sequence>MALPKKLAISSLLLMSACGLAEGRLSEYVDPLIGTEGSTPGSAIAGGNSFPGASLPNAMAKVGIDTSYLGVPNGTAVDCNAGYSPLGNVTAISMLHVSGTGGVPTYGLISQMPLLGGLDSVNLADNTTYWQNRSMGVESAQVGLFQTTLLNGIEIDITSTAHTGLLKYRFPVDTDVAPRNNLSTPAVQSEASDDGHGDDAHVLVDLTHVLPGYGTFAYSQKFLHGDLHLRTGANGSPSYLGSATYTGGWSQPESQTLYFCGNFTSPNGNLQLSSDYVVQNTRESVQGAGTFSWPYNPLLPPTYDERPVPRSYNDVLSYAGSGMGIGALFSWKPTSANTSAERVIESRLGVSYISAEQACANVAAEATGTRSFEDVVEDAKVDWEENVLGTIQVEENGSQTNGNATLKRMLYTALYQTGLMVRKLQSGPTNKTGENPGWQTDASNPYYDDHYTLWDTYRTLMPLYHLLYTKTYADVLSGLISIFTNEGFLPAGRIANWNGRVQGGTHADMVLGDAFTKDVVSLTGQRGRGELGSNIDWHEAYKAVLNDATNLPARNEDPVAFDGATQEGRGALDDQLPLHYITRNHTRSISRGVEYAQNDYAIYSMAKGLNGSENAAFRDRAGWWENQWNPHANTPLEGVGSFTGFPGARNQDGSWNFTDYDPLSCGGCGWGSDIYEAKVWETAFAAAPHDMAKIIQLMGGDEQFIKRLDASFLPGFGTSVGKNNDAGSALFNPGKLISPSKLRRRIAKPRQGNEPSFMTPFLYNYVPGYHWKTVNLTRATVDAFYGVGRDGYPGNIDGGALPSWLIFNLIGLYPVSAQPIYLFSAPRFEALSIRLFGGTAQETRLNISAPGISDSNYYPQTVTFNGQKLDRSWMTHYELGGGGELVFEMGENPASWDTGERPPSLTAWE</sequence>
<dbReference type="Gene3D" id="3.30.2080.10">
    <property type="entry name" value="GH92 mannosidase domain"/>
    <property type="match status" value="1"/>
</dbReference>
<evidence type="ECO:0000259" key="3">
    <source>
        <dbReference type="Pfam" id="PF07971"/>
    </source>
</evidence>
<dbReference type="Gene3D" id="1.20.1050.60">
    <property type="entry name" value="alpha-1,2-mannosidase"/>
    <property type="match status" value="1"/>
</dbReference>
<dbReference type="SUPFAM" id="SSF48208">
    <property type="entry name" value="Six-hairpin glycosidases"/>
    <property type="match status" value="1"/>
</dbReference>
<dbReference type="PANTHER" id="PTHR12143">
    <property type="entry name" value="PEPTIDE N-GLYCANASE PNGASE -RELATED"/>
    <property type="match status" value="1"/>
</dbReference>
<dbReference type="InterPro" id="IPR012939">
    <property type="entry name" value="Glyco_hydro_92"/>
</dbReference>
<dbReference type="InterPro" id="IPR008928">
    <property type="entry name" value="6-hairpin_glycosidase_sf"/>
</dbReference>
<dbReference type="PROSITE" id="PS51257">
    <property type="entry name" value="PROKAR_LIPOPROTEIN"/>
    <property type="match status" value="1"/>
</dbReference>
<protein>
    <recommendedName>
        <fullName evidence="9">Glycosyl hydrolase family 92 domain-containing protein</fullName>
    </recommendedName>
</protein>
<feature type="region of interest" description="Disordered" evidence="1">
    <location>
        <begin position="179"/>
        <end position="198"/>
    </location>
</feature>
<dbReference type="VEuPathDB" id="FungiDB:BTJ68_06154"/>
<feature type="compositionally biased region" description="Polar residues" evidence="1">
    <location>
        <begin position="180"/>
        <end position="190"/>
    </location>
</feature>
<evidence type="ECO:0000256" key="2">
    <source>
        <dbReference type="SAM" id="SignalP"/>
    </source>
</evidence>
<feature type="domain" description="Glycosyl hydrolase family 92" evidence="3">
    <location>
        <begin position="357"/>
        <end position="891"/>
    </location>
</feature>
<dbReference type="GO" id="GO:0005975">
    <property type="term" value="P:carbohydrate metabolic process"/>
    <property type="evidence" value="ECO:0007669"/>
    <property type="project" value="InterPro"/>
</dbReference>
<dbReference type="EMBL" id="QWIQ01000576">
    <property type="protein sequence ID" value="RMY81790.1"/>
    <property type="molecule type" value="Genomic_DNA"/>
</dbReference>
<dbReference type="GO" id="GO:0030246">
    <property type="term" value="F:carbohydrate binding"/>
    <property type="evidence" value="ECO:0007669"/>
    <property type="project" value="InterPro"/>
</dbReference>
<dbReference type="InterPro" id="IPR014718">
    <property type="entry name" value="GH-type_carb-bd"/>
</dbReference>
<dbReference type="Proteomes" id="UP000269539">
    <property type="component" value="Unassembled WGS sequence"/>
</dbReference>
<gene>
    <name evidence="5" type="ORF">D0862_12234</name>
    <name evidence="6" type="ORF">D0864_03790</name>
</gene>
<feature type="signal peptide" evidence="2">
    <location>
        <begin position="1"/>
        <end position="23"/>
    </location>
</feature>
<dbReference type="GO" id="GO:0006516">
    <property type="term" value="P:glycoprotein catabolic process"/>
    <property type="evidence" value="ECO:0007669"/>
    <property type="project" value="TreeGrafter"/>
</dbReference>
<feature type="chain" id="PRO_5036086466" description="Glycosyl hydrolase family 92 domain-containing protein" evidence="2">
    <location>
        <begin position="24"/>
        <end position="909"/>
    </location>
</feature>
<dbReference type="AlphaFoldDB" id="A0A3M7GHB8"/>
<dbReference type="Proteomes" id="UP000281468">
    <property type="component" value="Unassembled WGS sequence"/>
</dbReference>
<evidence type="ECO:0000259" key="4">
    <source>
        <dbReference type="Pfam" id="PF17678"/>
    </source>
</evidence>
<evidence type="ECO:0000256" key="1">
    <source>
        <dbReference type="SAM" id="MobiDB-lite"/>
    </source>
</evidence>
<evidence type="ECO:0000313" key="7">
    <source>
        <dbReference type="Proteomes" id="UP000269539"/>
    </source>
</evidence>
<dbReference type="EMBL" id="QWIO01000308">
    <property type="protein sequence ID" value="RMZ00217.1"/>
    <property type="molecule type" value="Genomic_DNA"/>
</dbReference>
<dbReference type="InterPro" id="IPR050883">
    <property type="entry name" value="PNGase"/>
</dbReference>
<name>A0A3M7GHB8_HORWE</name>
<dbReference type="Gene3D" id="2.70.98.10">
    <property type="match status" value="1"/>
</dbReference>
<accession>A0A3M7GHB8</accession>
<dbReference type="InterPro" id="IPR041371">
    <property type="entry name" value="GH92_N"/>
</dbReference>
<evidence type="ECO:0000313" key="8">
    <source>
        <dbReference type="Proteomes" id="UP000281468"/>
    </source>
</evidence>
<dbReference type="GO" id="GO:0005634">
    <property type="term" value="C:nucleus"/>
    <property type="evidence" value="ECO:0007669"/>
    <property type="project" value="TreeGrafter"/>
</dbReference>
<comment type="caution">
    <text evidence="6">The sequence shown here is derived from an EMBL/GenBank/DDBJ whole genome shotgun (WGS) entry which is preliminary data.</text>
</comment>
<evidence type="ECO:0000313" key="5">
    <source>
        <dbReference type="EMBL" id="RMY81790.1"/>
    </source>
</evidence>
<organism evidence="6 7">
    <name type="scientific">Hortaea werneckii</name>
    <name type="common">Black yeast</name>
    <name type="synonym">Cladosporium werneckii</name>
    <dbReference type="NCBI Taxonomy" id="91943"/>
    <lineage>
        <taxon>Eukaryota</taxon>
        <taxon>Fungi</taxon>
        <taxon>Dikarya</taxon>
        <taxon>Ascomycota</taxon>
        <taxon>Pezizomycotina</taxon>
        <taxon>Dothideomycetes</taxon>
        <taxon>Dothideomycetidae</taxon>
        <taxon>Mycosphaerellales</taxon>
        <taxon>Teratosphaeriaceae</taxon>
        <taxon>Hortaea</taxon>
    </lineage>
</organism>
<dbReference type="GO" id="GO:0000224">
    <property type="term" value="F:peptide-N4-(N-acetyl-beta-glucosaminyl)asparagine amidase activity"/>
    <property type="evidence" value="ECO:0007669"/>
    <property type="project" value="TreeGrafter"/>
</dbReference>
<keyword evidence="2" id="KW-0732">Signal</keyword>
<dbReference type="Pfam" id="PF07971">
    <property type="entry name" value="Glyco_hydro_92"/>
    <property type="match status" value="1"/>
</dbReference>
<dbReference type="GO" id="GO:0005829">
    <property type="term" value="C:cytosol"/>
    <property type="evidence" value="ECO:0007669"/>
    <property type="project" value="TreeGrafter"/>
</dbReference>
<dbReference type="FunFam" id="1.20.1050.60:FF:000002">
    <property type="entry name" value="Glycosyl hydrolase family 92"/>
    <property type="match status" value="1"/>
</dbReference>
<evidence type="ECO:0000313" key="6">
    <source>
        <dbReference type="EMBL" id="RMZ00217.1"/>
    </source>
</evidence>